<gene>
    <name evidence="1" type="ORF">DZF96_00035</name>
</gene>
<evidence type="ECO:0000313" key="2">
    <source>
        <dbReference type="Proteomes" id="UP000266298"/>
    </source>
</evidence>
<protein>
    <recommendedName>
        <fullName evidence="3">Lipoprotein</fullName>
    </recommendedName>
</protein>
<accession>A0A399P040</accession>
<proteinExistence type="predicted"/>
<name>A0A399P040_9MICO</name>
<reference evidence="1 2" key="1">
    <citation type="submission" date="2018-08" db="EMBL/GenBank/DDBJ databases">
        <title>Genome Sequence of Clavibacter michiganensis Subspecies type strains, and the Atypical Peach-Colored Strains Isolated from Tomato.</title>
        <authorList>
            <person name="Osdaghi E."/>
            <person name="Portier P."/>
            <person name="Briand M."/>
            <person name="Jacques M.-A."/>
        </authorList>
    </citation>
    <scope>NUCLEOTIDE SEQUENCE [LARGE SCALE GENOMIC DNA]</scope>
    <source>
        <strain evidence="1 2">CFBP 7493</strain>
    </source>
</reference>
<dbReference type="PROSITE" id="PS51257">
    <property type="entry name" value="PROKAR_LIPOPROTEIN"/>
    <property type="match status" value="1"/>
</dbReference>
<dbReference type="Proteomes" id="UP000266298">
    <property type="component" value="Unassembled WGS sequence"/>
</dbReference>
<evidence type="ECO:0000313" key="1">
    <source>
        <dbReference type="EMBL" id="RII99069.1"/>
    </source>
</evidence>
<evidence type="ECO:0008006" key="3">
    <source>
        <dbReference type="Google" id="ProtNLM"/>
    </source>
</evidence>
<dbReference type="EMBL" id="QWEC01000001">
    <property type="protein sequence ID" value="RII99069.1"/>
    <property type="molecule type" value="Genomic_DNA"/>
</dbReference>
<dbReference type="AlphaFoldDB" id="A0A399P040"/>
<comment type="caution">
    <text evidence="1">The sequence shown here is derived from an EMBL/GenBank/DDBJ whole genome shotgun (WGS) entry which is preliminary data.</text>
</comment>
<organism evidence="1 2">
    <name type="scientific">Clavibacter michiganensis</name>
    <dbReference type="NCBI Taxonomy" id="28447"/>
    <lineage>
        <taxon>Bacteria</taxon>
        <taxon>Bacillati</taxon>
        <taxon>Actinomycetota</taxon>
        <taxon>Actinomycetes</taxon>
        <taxon>Micrococcales</taxon>
        <taxon>Microbacteriaceae</taxon>
        <taxon>Clavibacter</taxon>
    </lineage>
</organism>
<sequence>MSRKAVVTAVGAVGASTLLVAVMLVACSVPGSGVEEPGVFKADATQTETPEPEDRALAFEAATDFCRPDVDSGTWQRALDPLLTGEARTLYAATDPANVPCAGVMDAGGSVGDQRTATDAAWQLDAAVGGPVTVTLHRDGPAAPWEVSYIDPAGGAP</sequence>